<dbReference type="PANTHER" id="PTHR15503:SF45">
    <property type="entry name" value="RNA-DIRECTED DNA POLYMERASE HOMOLOG"/>
    <property type="match status" value="1"/>
</dbReference>
<sequence>MITLRELHVKGLGIMPPAESDFGARQGVTSAIKAKFLGNVSNNAKDWLALLAAKAGGEGIVAWEEFRKAFKDKFYPHSFCDAKRNKLMNLVKGELTVAGYEKQFTELAKYALAFVVDETDKCKRFEEGLQTEIIALVTTSMDLFHFSKLVEAAMRVERCMEVDKKNKISKKDPCGQSFGSMRKELSGLLPKREIEFTIEVAPGTAAISQIPYNMAPSELKELKN</sequence>
<protein>
    <recommendedName>
        <fullName evidence="1">Retrotransposon gag domain-containing protein</fullName>
    </recommendedName>
</protein>
<organism evidence="2 3">
    <name type="scientific">Cucumis melo var. makuwa</name>
    <name type="common">Oriental melon</name>
    <dbReference type="NCBI Taxonomy" id="1194695"/>
    <lineage>
        <taxon>Eukaryota</taxon>
        <taxon>Viridiplantae</taxon>
        <taxon>Streptophyta</taxon>
        <taxon>Embryophyta</taxon>
        <taxon>Tracheophyta</taxon>
        <taxon>Spermatophyta</taxon>
        <taxon>Magnoliopsida</taxon>
        <taxon>eudicotyledons</taxon>
        <taxon>Gunneridae</taxon>
        <taxon>Pentapetalae</taxon>
        <taxon>rosids</taxon>
        <taxon>fabids</taxon>
        <taxon>Cucurbitales</taxon>
        <taxon>Cucurbitaceae</taxon>
        <taxon>Benincaseae</taxon>
        <taxon>Cucumis</taxon>
    </lineage>
</organism>
<feature type="domain" description="Retrotransposon gag" evidence="1">
    <location>
        <begin position="39"/>
        <end position="130"/>
    </location>
</feature>
<dbReference type="AlphaFoldDB" id="A0A5D3BZ05"/>
<gene>
    <name evidence="2" type="ORF">E5676_scaffold143G002070</name>
</gene>
<dbReference type="Proteomes" id="UP000321947">
    <property type="component" value="Unassembled WGS sequence"/>
</dbReference>
<comment type="caution">
    <text evidence="2">The sequence shown here is derived from an EMBL/GenBank/DDBJ whole genome shotgun (WGS) entry which is preliminary data.</text>
</comment>
<dbReference type="InterPro" id="IPR032567">
    <property type="entry name" value="RTL1-rel"/>
</dbReference>
<dbReference type="InterPro" id="IPR005162">
    <property type="entry name" value="Retrotrans_gag_dom"/>
</dbReference>
<evidence type="ECO:0000259" key="1">
    <source>
        <dbReference type="Pfam" id="PF03732"/>
    </source>
</evidence>
<evidence type="ECO:0000313" key="3">
    <source>
        <dbReference type="Proteomes" id="UP000321947"/>
    </source>
</evidence>
<dbReference type="PANTHER" id="PTHR15503">
    <property type="entry name" value="LDOC1 RELATED"/>
    <property type="match status" value="1"/>
</dbReference>
<name>A0A5D3BZ05_CUCMM</name>
<proteinExistence type="predicted"/>
<dbReference type="Pfam" id="PF03732">
    <property type="entry name" value="Retrotrans_gag"/>
    <property type="match status" value="1"/>
</dbReference>
<evidence type="ECO:0000313" key="2">
    <source>
        <dbReference type="EMBL" id="TYK04983.1"/>
    </source>
</evidence>
<dbReference type="EMBL" id="SSTD01014011">
    <property type="protein sequence ID" value="TYK04983.1"/>
    <property type="molecule type" value="Genomic_DNA"/>
</dbReference>
<accession>A0A5D3BZ05</accession>
<reference evidence="2 3" key="1">
    <citation type="submission" date="2019-08" db="EMBL/GenBank/DDBJ databases">
        <title>Draft genome sequences of two oriental melons (Cucumis melo L. var makuwa).</title>
        <authorList>
            <person name="Kwon S.-Y."/>
        </authorList>
    </citation>
    <scope>NUCLEOTIDE SEQUENCE [LARGE SCALE GENOMIC DNA]</scope>
    <source>
        <strain evidence="3">cv. Chang Bougi</strain>
        <tissue evidence="2">Leaf</tissue>
    </source>
</reference>